<protein>
    <submittedName>
        <fullName evidence="8">Polyphosphate synthetase vtc4</fullName>
    </submittedName>
</protein>
<evidence type="ECO:0000256" key="2">
    <source>
        <dbReference type="ARBA" id="ARBA00022692"/>
    </source>
</evidence>
<dbReference type="GO" id="GO:0012505">
    <property type="term" value="C:endomembrane system"/>
    <property type="evidence" value="ECO:0007669"/>
    <property type="project" value="UniProtKB-SubCell"/>
</dbReference>
<name>T0L0H5_9MICR</name>
<dbReference type="Pfam" id="PF02656">
    <property type="entry name" value="DUF202"/>
    <property type="match status" value="1"/>
</dbReference>
<dbReference type="AlphaFoldDB" id="T0L0H5"/>
<evidence type="ECO:0000259" key="6">
    <source>
        <dbReference type="Pfam" id="PF02656"/>
    </source>
</evidence>
<keyword evidence="2 5" id="KW-0812">Transmembrane</keyword>
<dbReference type="GO" id="GO:0006799">
    <property type="term" value="P:polyphosphate biosynthetic process"/>
    <property type="evidence" value="ECO:0007669"/>
    <property type="project" value="UniProtKB-ARBA"/>
</dbReference>
<feature type="transmembrane region" description="Helical" evidence="5">
    <location>
        <begin position="476"/>
        <end position="495"/>
    </location>
</feature>
<dbReference type="InterPro" id="IPR018966">
    <property type="entry name" value="VTC_domain"/>
</dbReference>
<dbReference type="HOGENOM" id="CLU_009308_1_0_1"/>
<dbReference type="Gene3D" id="3.20.100.30">
    <property type="entry name" value="VTC, catalytic tunnel domain"/>
    <property type="match status" value="1"/>
</dbReference>
<dbReference type="VEuPathDB" id="MicrosporidiaDB:NAPIS_ORF01389"/>
<reference evidence="8 9" key="1">
    <citation type="journal article" date="2013" name="BMC Genomics">
        <title>Genome sequencing and comparative genomics of honey bee microsporidia, Nosema apis reveal novel insights into host-parasite interactions.</title>
        <authorList>
            <person name="Chen Yp."/>
            <person name="Pettis J.S."/>
            <person name="Zhao Y."/>
            <person name="Liu X."/>
            <person name="Tallon L.J."/>
            <person name="Sadzewicz L.D."/>
            <person name="Li R."/>
            <person name="Zheng H."/>
            <person name="Huang S."/>
            <person name="Zhang X."/>
            <person name="Hamilton M.C."/>
            <person name="Pernal S.F."/>
            <person name="Melathopoulos A.P."/>
            <person name="Yan X."/>
            <person name="Evans J.D."/>
        </authorList>
    </citation>
    <scope>NUCLEOTIDE SEQUENCE [LARGE SCALE GENOMIC DNA]</scope>
    <source>
        <strain evidence="8 9">BRL 01</strain>
    </source>
</reference>
<dbReference type="CDD" id="cd07751">
    <property type="entry name" value="PolyPPase_VTC4_like"/>
    <property type="match status" value="1"/>
</dbReference>
<evidence type="ECO:0000313" key="9">
    <source>
        <dbReference type="Proteomes" id="UP000053780"/>
    </source>
</evidence>
<feature type="transmembrane region" description="Helical" evidence="5">
    <location>
        <begin position="541"/>
        <end position="561"/>
    </location>
</feature>
<evidence type="ECO:0000256" key="4">
    <source>
        <dbReference type="ARBA" id="ARBA00023136"/>
    </source>
</evidence>
<evidence type="ECO:0000256" key="5">
    <source>
        <dbReference type="SAM" id="Phobius"/>
    </source>
</evidence>
<gene>
    <name evidence="8" type="ORF">NAPIS_ORF01389</name>
</gene>
<keyword evidence="4 5" id="KW-0472">Membrane</keyword>
<dbReference type="InterPro" id="IPR042267">
    <property type="entry name" value="VTC_sf"/>
</dbReference>
<dbReference type="PANTHER" id="PTHR46140:SF1">
    <property type="entry name" value="VACUOLAR TRANSPORTER CHAPERONE COMPLEX SUBUNIT 4-RELATED"/>
    <property type="match status" value="1"/>
</dbReference>
<proteinExistence type="predicted"/>
<dbReference type="PANTHER" id="PTHR46140">
    <property type="entry name" value="VACUOLAR TRANSPORTER CHAPERONE 1-RELATED"/>
    <property type="match status" value="1"/>
</dbReference>
<feature type="domain" description="VTC" evidence="7">
    <location>
        <begin position="145"/>
        <end position="397"/>
    </location>
</feature>
<sequence>MKFEKYLKRNIYPPYKYYYIDYQALRKSLLLNSFVPVLDSNINRVNDFIKLKTDEIQRRLEKSSSVKQINDELKHFAEFIRINIVGLKTIIKKYDKKNSSSLYQLYRPKLKTTIKELDSLLYESSKITLSKLKHKKKESNNVFIRKTDKYWVHKNNINTLKFYILRHLPIYVYTKNDDLNKWDINTHDTSISSVYLDNEEYKLYNERLRKLQNSEAIRIRWYGKNIPETVFIERKRHEDGWTGNTSKKLRFIMSESKVQDFLNGVDVYDDVMKYNDNTEDIKKLYYEIQQTIIKNNLKPMVRTCYERIAFQLPNDSSVRISLDTELRMIKENQEYWRRSCHNLLKEEVVDFPYAILEIKTQSFDETKPEWINELVNGVLVEHVHKFSKYLHGMSVLYPDITNIPYWLPQMTTKILKDPFETETEYKEFNNNVLIDINPNTEMVDSDHLSPVDIVNKRISIPVRVEPKVFFANERTFLSWVQFAIFLGGIGTAMVGSQSNSSTFGGVILIVVSIIFSFYALYLYLWRAGMIRRREPGPYDDLYGPPILVCVFLFAMCLAIIYKFPLKRVI</sequence>
<organism evidence="8 9">
    <name type="scientific">Vairimorpha apis BRL 01</name>
    <dbReference type="NCBI Taxonomy" id="1037528"/>
    <lineage>
        <taxon>Eukaryota</taxon>
        <taxon>Fungi</taxon>
        <taxon>Fungi incertae sedis</taxon>
        <taxon>Microsporidia</taxon>
        <taxon>Nosematidae</taxon>
        <taxon>Vairimorpha</taxon>
    </lineage>
</organism>
<evidence type="ECO:0000313" key="8">
    <source>
        <dbReference type="EMBL" id="EQB61052.1"/>
    </source>
</evidence>
<dbReference type="InterPro" id="IPR003807">
    <property type="entry name" value="DUF202"/>
</dbReference>
<dbReference type="OrthoDB" id="2243669at2759"/>
<dbReference type="InterPro" id="IPR051572">
    <property type="entry name" value="VTC_Complex_Subunit"/>
</dbReference>
<comment type="subcellular location">
    <subcellularLocation>
        <location evidence="1">Endomembrane system</location>
        <topology evidence="1">Multi-pass membrane protein</topology>
    </subcellularLocation>
</comment>
<dbReference type="Proteomes" id="UP000053780">
    <property type="component" value="Unassembled WGS sequence"/>
</dbReference>
<dbReference type="Pfam" id="PF09359">
    <property type="entry name" value="VTC"/>
    <property type="match status" value="1"/>
</dbReference>
<evidence type="ECO:0000256" key="1">
    <source>
        <dbReference type="ARBA" id="ARBA00004127"/>
    </source>
</evidence>
<dbReference type="EMBL" id="KE647183">
    <property type="protein sequence ID" value="EQB61052.1"/>
    <property type="molecule type" value="Genomic_DNA"/>
</dbReference>
<evidence type="ECO:0000256" key="3">
    <source>
        <dbReference type="ARBA" id="ARBA00022989"/>
    </source>
</evidence>
<keyword evidence="9" id="KW-1185">Reference proteome</keyword>
<keyword evidence="3 5" id="KW-1133">Transmembrane helix</keyword>
<evidence type="ECO:0000259" key="7">
    <source>
        <dbReference type="Pfam" id="PF09359"/>
    </source>
</evidence>
<feature type="transmembrane region" description="Helical" evidence="5">
    <location>
        <begin position="502"/>
        <end position="521"/>
    </location>
</feature>
<feature type="domain" description="DUF202" evidence="6">
    <location>
        <begin position="467"/>
        <end position="527"/>
    </location>
</feature>
<accession>T0L0H5</accession>